<dbReference type="Gene3D" id="1.20.58.2130">
    <property type="match status" value="1"/>
</dbReference>
<accession>A0A2L2SNM5</accession>
<dbReference type="InterPro" id="IPR042511">
    <property type="entry name" value="Sld3"/>
</dbReference>
<feature type="compositionally biased region" description="Basic and acidic residues" evidence="1">
    <location>
        <begin position="28"/>
        <end position="45"/>
    </location>
</feature>
<dbReference type="Pfam" id="PF08639">
    <property type="entry name" value="Sld3_STD"/>
    <property type="match status" value="1"/>
</dbReference>
<organism evidence="3 4">
    <name type="scientific">Fusarium venenatum</name>
    <dbReference type="NCBI Taxonomy" id="56646"/>
    <lineage>
        <taxon>Eukaryota</taxon>
        <taxon>Fungi</taxon>
        <taxon>Dikarya</taxon>
        <taxon>Ascomycota</taxon>
        <taxon>Pezizomycotina</taxon>
        <taxon>Sordariomycetes</taxon>
        <taxon>Hypocreomycetidae</taxon>
        <taxon>Hypocreales</taxon>
        <taxon>Nectriaceae</taxon>
        <taxon>Fusarium</taxon>
    </lineage>
</organism>
<dbReference type="InterPro" id="IPR013948">
    <property type="entry name" value="DNA_replication_reg_Sld3_C"/>
</dbReference>
<reference evidence="4" key="1">
    <citation type="submission" date="2014-10" db="EMBL/GenBank/DDBJ databases">
        <authorList>
            <person name="King R."/>
        </authorList>
    </citation>
    <scope>NUCLEOTIDE SEQUENCE [LARGE SCALE GENOMIC DNA]</scope>
    <source>
        <strain evidence="4">A3/5</strain>
    </source>
</reference>
<feature type="region of interest" description="Disordered" evidence="1">
    <location>
        <begin position="174"/>
        <end position="194"/>
    </location>
</feature>
<protein>
    <recommendedName>
        <fullName evidence="2">DNA replication regulator Sld3 C-terminal domain-containing protein</fullName>
    </recommendedName>
</protein>
<dbReference type="EMBL" id="LN649232">
    <property type="protein sequence ID" value="CEI39184.1"/>
    <property type="molecule type" value="Genomic_DNA"/>
</dbReference>
<dbReference type="GO" id="GO:0006270">
    <property type="term" value="P:DNA replication initiation"/>
    <property type="evidence" value="ECO:0007669"/>
    <property type="project" value="InterPro"/>
</dbReference>
<feature type="compositionally biased region" description="Basic residues" evidence="1">
    <location>
        <begin position="571"/>
        <end position="580"/>
    </location>
</feature>
<dbReference type="PANTHER" id="PTHR28067:SF1">
    <property type="entry name" value="DNA REPLICATION REGULATOR SLD3"/>
    <property type="match status" value="1"/>
</dbReference>
<feature type="region of interest" description="Disordered" evidence="1">
    <location>
        <begin position="457"/>
        <end position="484"/>
    </location>
</feature>
<feature type="region of interest" description="Disordered" evidence="1">
    <location>
        <begin position="1"/>
        <end position="47"/>
    </location>
</feature>
<name>A0A2L2SNM5_9HYPO</name>
<feature type="region of interest" description="Disordered" evidence="1">
    <location>
        <begin position="209"/>
        <end position="282"/>
    </location>
</feature>
<dbReference type="PANTHER" id="PTHR28067">
    <property type="entry name" value="DNA REPLICATION REGULATOR SLD3"/>
    <property type="match status" value="1"/>
</dbReference>
<feature type="region of interest" description="Disordered" evidence="1">
    <location>
        <begin position="654"/>
        <end position="681"/>
    </location>
</feature>
<evidence type="ECO:0000259" key="2">
    <source>
        <dbReference type="Pfam" id="PF08639"/>
    </source>
</evidence>
<evidence type="ECO:0000313" key="4">
    <source>
        <dbReference type="Proteomes" id="UP000245910"/>
    </source>
</evidence>
<feature type="compositionally biased region" description="Polar residues" evidence="1">
    <location>
        <begin position="1"/>
        <end position="10"/>
    </location>
</feature>
<feature type="region of interest" description="Disordered" evidence="1">
    <location>
        <begin position="784"/>
        <end position="825"/>
    </location>
</feature>
<dbReference type="STRING" id="56646.A0A2L2SNM5"/>
<feature type="domain" description="DNA replication regulator Sld3 C-terminal" evidence="2">
    <location>
        <begin position="286"/>
        <end position="811"/>
    </location>
</feature>
<feature type="compositionally biased region" description="Polar residues" evidence="1">
    <location>
        <begin position="181"/>
        <end position="190"/>
    </location>
</feature>
<evidence type="ECO:0000256" key="1">
    <source>
        <dbReference type="SAM" id="MobiDB-lite"/>
    </source>
</evidence>
<dbReference type="AlphaFoldDB" id="A0A2L2SNM5"/>
<proteinExistence type="predicted"/>
<dbReference type="Proteomes" id="UP000245910">
    <property type="component" value="Chromosome IIII"/>
</dbReference>
<feature type="region of interest" description="Disordered" evidence="1">
    <location>
        <begin position="566"/>
        <end position="621"/>
    </location>
</feature>
<dbReference type="GO" id="GO:0031261">
    <property type="term" value="C:DNA replication preinitiation complex"/>
    <property type="evidence" value="ECO:0007669"/>
    <property type="project" value="TreeGrafter"/>
</dbReference>
<feature type="compositionally biased region" description="Polar residues" evidence="1">
    <location>
        <begin position="595"/>
        <end position="621"/>
    </location>
</feature>
<evidence type="ECO:0000313" key="3">
    <source>
        <dbReference type="EMBL" id="CEI39184.1"/>
    </source>
</evidence>
<keyword evidence="4" id="KW-1185">Reference proteome</keyword>
<sequence length="914" mass="101325">MSFSAITGSDASRPARSRILTPSSEGSLNHKDELHSPEKRQKTRADSVTMDHLLKPSIAVKPHPPKLHIQPRILHPLMVLPRERLPLSCIDFHATNVDLATYRLFEANIKILDLESRMGSVPVVLLARKEGSRAVYALEKQESGLYVVCRLGPWVNLDLLADSATAVCRERLHPTTRSEHQNQNGPSAITTPHIHKEEKMKRAAIEAFQSQVRKRPRSQSVSTLAESVKQEATEAATPTESKLPSPIIQLEELKGRSNEHTAQSLPVGISSDAKTEEPPKQQTAEDIFDTLRTQYFDMLYKSMVVKGSLAYFAKGPLSRARSAFHLDLESNLNLADLIEFLKSLVLTTVQIDKKYRQTIPALIAQMKTMVESSDEGRKRKRRARKMKIGKDGLYPHEQAHIRKWWATNQPELKDDETNVSDHQTKSITSMLHTRETQLQMIIILEILALTPLKPADDAEDSQLPLLPGAAESQGDMAPPSAKKRNKHNLPMLVDVHADRLTIWHTASDQQLLLEDSQVSQTLDGQSQQKSSSEPLKDFCVDIIVPFFSHRLPELCDLINRKLGGPVIVKPSRPKTLRRPSSKQSPKPGTVAKRSVSGQPTRTLQRALSTDQQFRRSASRGPSNMIALMRSATTTALPGIKREASDPALVKSVLGNDPDLMNRKSGPLPRSSSASYLQDAKMSKKAQVEAELRDAISSLRKPNRQVVGQALAEAAERRATVSSSAKKARKPIKGSFGTPVVKATPANVRFKDVFASRANTMETPLMSTEDVIPPSSLPSMVPSTGYHGGGQRNAFRQSRTPDFERIGSTPTKTASTFIRRPADDPDVLPFPPSSPCLERRTVSAANLFNPTGITDRKRKVSFESSLNDEILATPVKAIKTKSIEDLKNIRMEPAPAKQVSIYQKLGWDDDIDDLL</sequence>